<protein>
    <submittedName>
        <fullName evidence="3">UBE2D4 isoform 11</fullName>
    </submittedName>
    <submittedName>
        <fullName evidence="4">UBE2D4 isoform 12</fullName>
    </submittedName>
    <submittedName>
        <fullName evidence="1">UBE2D4 isoform 5</fullName>
    </submittedName>
    <submittedName>
        <fullName evidence="2">UBE2D4 isoform 9</fullName>
    </submittedName>
</protein>
<evidence type="ECO:0000313" key="1">
    <source>
        <dbReference type="EMBL" id="PNJ24001.1"/>
    </source>
</evidence>
<evidence type="ECO:0000313" key="4">
    <source>
        <dbReference type="EMBL" id="PNJ24007.1"/>
    </source>
</evidence>
<comment type="caution">
    <text evidence="1">The sequence shown here is derived from an EMBL/GenBank/DDBJ whole genome shotgun (WGS) entry which is preliminary data.</text>
</comment>
<reference evidence="1" key="1">
    <citation type="submission" date="2017-12" db="EMBL/GenBank/DDBJ databases">
        <title>High-resolution comparative analysis of great ape genomes.</title>
        <authorList>
            <person name="Pollen A."/>
            <person name="Hastie A."/>
            <person name="Hormozdiari F."/>
            <person name="Dougherty M."/>
            <person name="Liu R."/>
            <person name="Chaisson M."/>
            <person name="Hoppe E."/>
            <person name="Hill C."/>
            <person name="Pang A."/>
            <person name="Hillier L."/>
            <person name="Baker C."/>
            <person name="Armstrong J."/>
            <person name="Shendure J."/>
            <person name="Paten B."/>
            <person name="Wilson R."/>
            <person name="Chao H."/>
            <person name="Schneider V."/>
            <person name="Ventura M."/>
            <person name="Kronenberg Z."/>
            <person name="Murali S."/>
            <person name="Gordon D."/>
            <person name="Cantsilieris S."/>
            <person name="Munson K."/>
            <person name="Nelson B."/>
            <person name="Raja A."/>
            <person name="Underwood J."/>
            <person name="Diekhans M."/>
            <person name="Fiddes I."/>
            <person name="Haussler D."/>
            <person name="Eichler E."/>
        </authorList>
    </citation>
    <scope>NUCLEOTIDE SEQUENCE [LARGE SCALE GENOMIC DNA]</scope>
    <source>
        <strain evidence="1">Susie</strain>
    </source>
</reference>
<proteinExistence type="predicted"/>
<name>A0A2J8STA1_PONAB</name>
<dbReference type="EMBL" id="NDHI03003549">
    <property type="protein sequence ID" value="PNJ24007.1"/>
    <property type="molecule type" value="Genomic_DNA"/>
</dbReference>
<evidence type="ECO:0000313" key="2">
    <source>
        <dbReference type="EMBL" id="PNJ24004.1"/>
    </source>
</evidence>
<gene>
    <name evidence="1" type="ORF">CR201_G0040668</name>
</gene>
<accession>A0A2J8STA1</accession>
<dbReference type="EMBL" id="NDHI03003549">
    <property type="protein sequence ID" value="PNJ24006.1"/>
    <property type="molecule type" value="Genomic_DNA"/>
</dbReference>
<evidence type="ECO:0000313" key="3">
    <source>
        <dbReference type="EMBL" id="PNJ24006.1"/>
    </source>
</evidence>
<dbReference type="EMBL" id="NDHI03003549">
    <property type="protein sequence ID" value="PNJ24004.1"/>
    <property type="molecule type" value="Genomic_DNA"/>
</dbReference>
<dbReference type="AlphaFoldDB" id="A0A2J8STA1"/>
<sequence>MALKRIQKSVQEAWCQHVLLVRPQEAYNHGRKQRRSSRVTWN</sequence>
<dbReference type="EMBL" id="NDHI03003549">
    <property type="protein sequence ID" value="PNJ24001.1"/>
    <property type="molecule type" value="Genomic_DNA"/>
</dbReference>
<organism evidence="1">
    <name type="scientific">Pongo abelii</name>
    <name type="common">Sumatran orangutan</name>
    <name type="synonym">Pongo pygmaeus abelii</name>
    <dbReference type="NCBI Taxonomy" id="9601"/>
    <lineage>
        <taxon>Eukaryota</taxon>
        <taxon>Metazoa</taxon>
        <taxon>Chordata</taxon>
        <taxon>Craniata</taxon>
        <taxon>Vertebrata</taxon>
        <taxon>Euteleostomi</taxon>
        <taxon>Mammalia</taxon>
        <taxon>Eutheria</taxon>
        <taxon>Euarchontoglires</taxon>
        <taxon>Primates</taxon>
        <taxon>Haplorrhini</taxon>
        <taxon>Catarrhini</taxon>
        <taxon>Hominidae</taxon>
        <taxon>Pongo</taxon>
    </lineage>
</organism>